<dbReference type="Proteomes" id="UP001190452">
    <property type="component" value="Unassembled WGS sequence"/>
</dbReference>
<dbReference type="EMBL" id="CAUDKV010000005">
    <property type="protein sequence ID" value="CAJ0863741.1"/>
    <property type="molecule type" value="Genomic_DNA"/>
</dbReference>
<keyword evidence="2" id="KW-0472">Membrane</keyword>
<comment type="caution">
    <text evidence="4">The sequence shown here is derived from an EMBL/GenBank/DDBJ whole genome shotgun (WGS) entry which is preliminary data.</text>
</comment>
<proteinExistence type="predicted"/>
<keyword evidence="5" id="KW-1185">Reference proteome</keyword>
<accession>A0ABN9K0G5</accession>
<evidence type="ECO:0000259" key="3">
    <source>
        <dbReference type="Pfam" id="PF13208"/>
    </source>
</evidence>
<protein>
    <recommendedName>
        <fullName evidence="3">TerB N-terminal domain-containing protein</fullName>
    </recommendedName>
</protein>
<dbReference type="Pfam" id="PF13208">
    <property type="entry name" value="TerB_N"/>
    <property type="match status" value="1"/>
</dbReference>
<evidence type="ECO:0000256" key="1">
    <source>
        <dbReference type="SAM" id="MobiDB-lite"/>
    </source>
</evidence>
<organism evidence="4 5">
    <name type="scientific">Ralstonia mannitolilytica</name>
    <dbReference type="NCBI Taxonomy" id="105219"/>
    <lineage>
        <taxon>Bacteria</taxon>
        <taxon>Pseudomonadati</taxon>
        <taxon>Pseudomonadota</taxon>
        <taxon>Betaproteobacteria</taxon>
        <taxon>Burkholderiales</taxon>
        <taxon>Burkholderiaceae</taxon>
        <taxon>Ralstonia</taxon>
    </lineage>
</organism>
<gene>
    <name evidence="4" type="ORF">R77569_01645</name>
</gene>
<evidence type="ECO:0000313" key="5">
    <source>
        <dbReference type="Proteomes" id="UP001190452"/>
    </source>
</evidence>
<reference evidence="4 5" key="1">
    <citation type="submission" date="2023-07" db="EMBL/GenBank/DDBJ databases">
        <authorList>
            <person name="Peeters C."/>
        </authorList>
    </citation>
    <scope>NUCLEOTIDE SEQUENCE [LARGE SCALE GENOMIC DNA]</scope>
    <source>
        <strain evidence="4 5">R-77569</strain>
    </source>
</reference>
<keyword evidence="2" id="KW-1133">Transmembrane helix</keyword>
<evidence type="ECO:0000256" key="2">
    <source>
        <dbReference type="SAM" id="Phobius"/>
    </source>
</evidence>
<sequence length="284" mass="29813">MGRKTKKSGSTTGVIIVSLLLAIAAAPKGGWTAFFVFALICAVVSAFSERKETLAPSSPLAPRTEADRHGAASPPMDRTNPARRVPTDDEFLIVTLSTESATQSYPISRPSLETAADVRWVPAGETVQVGGTTISGGMFYVGTPRRSDAYSLDGCVLNEKANISQTASDLSKGPENYWLSYDAFSAKERRAYIQWLASDRSAPDLHHSFSAFYLHGLERRILVDAAQGKVGGTSCRGSGISCRGGAAPPAGVPGISCRGAPFAGVASPAGVPRHVLPGWLTASS</sequence>
<feature type="region of interest" description="Disordered" evidence="1">
    <location>
        <begin position="54"/>
        <end position="84"/>
    </location>
</feature>
<dbReference type="InterPro" id="IPR025266">
    <property type="entry name" value="TerB_N"/>
</dbReference>
<keyword evidence="2" id="KW-0812">Transmembrane</keyword>
<feature type="transmembrane region" description="Helical" evidence="2">
    <location>
        <begin position="7"/>
        <end position="25"/>
    </location>
</feature>
<name>A0ABN9K0G5_9RALS</name>
<evidence type="ECO:0000313" key="4">
    <source>
        <dbReference type="EMBL" id="CAJ0863741.1"/>
    </source>
</evidence>
<feature type="domain" description="TerB N-terminal" evidence="3">
    <location>
        <begin position="122"/>
        <end position="229"/>
    </location>
</feature>